<proteinExistence type="predicted"/>
<dbReference type="EMBL" id="SUYD01000001">
    <property type="protein sequence ID" value="MBE6265058.1"/>
    <property type="molecule type" value="Genomic_DNA"/>
</dbReference>
<reference evidence="1" key="1">
    <citation type="submission" date="2019-04" db="EMBL/GenBank/DDBJ databases">
        <title>Evolution of Biomass-Degrading Anaerobic Consortia Revealed by Metagenomics.</title>
        <authorList>
            <person name="Peng X."/>
        </authorList>
    </citation>
    <scope>NUCLEOTIDE SEQUENCE</scope>
    <source>
        <strain evidence="1">SIG141</strain>
    </source>
</reference>
<gene>
    <name evidence="1" type="ORF">E7102_01095</name>
</gene>
<comment type="caution">
    <text evidence="1">The sequence shown here is derived from an EMBL/GenBank/DDBJ whole genome shotgun (WGS) entry which is preliminary data.</text>
</comment>
<dbReference type="AlphaFoldDB" id="A0A928BR25"/>
<protein>
    <submittedName>
        <fullName evidence="1">Uncharacterized protein</fullName>
    </submittedName>
</protein>
<sequence>MNEDRITTPIVLDEEVGYLMVCESVPVRDLNTLLEDLHVAFGSGFVYTLKQITLHNEFKQLEGETEIYAVGGENSEDFANLLNAARKAVEHGYRVYILPNPKNIRTADFIFERKGVYRLYDLKTIQGKASAGNRMNDSIGQTNRVLLNISTDYNSRLLASDIKTYFENNSNAVEVLIFKGKKVISVVRDHTLSPMYNRLFRRKYEK</sequence>
<name>A0A928BR25_XYLRU</name>
<evidence type="ECO:0000313" key="1">
    <source>
        <dbReference type="EMBL" id="MBE6265058.1"/>
    </source>
</evidence>
<dbReference type="Proteomes" id="UP000763088">
    <property type="component" value="Unassembled WGS sequence"/>
</dbReference>
<organism evidence="1 2">
    <name type="scientific">Xylanibacter ruminicola</name>
    <name type="common">Prevotella ruminicola</name>
    <dbReference type="NCBI Taxonomy" id="839"/>
    <lineage>
        <taxon>Bacteria</taxon>
        <taxon>Pseudomonadati</taxon>
        <taxon>Bacteroidota</taxon>
        <taxon>Bacteroidia</taxon>
        <taxon>Bacteroidales</taxon>
        <taxon>Prevotellaceae</taxon>
        <taxon>Xylanibacter</taxon>
    </lineage>
</organism>
<accession>A0A928BR25</accession>
<dbReference type="Gene3D" id="3.40.1350.120">
    <property type="match status" value="1"/>
</dbReference>
<evidence type="ECO:0000313" key="2">
    <source>
        <dbReference type="Proteomes" id="UP000763088"/>
    </source>
</evidence>